<accession>A0A839ZFK9</accession>
<comment type="similarity">
    <text evidence="2">Belongs to the polysaccharide deacetylase family.</text>
</comment>
<dbReference type="GO" id="GO:0016810">
    <property type="term" value="F:hydrolase activity, acting on carbon-nitrogen (but not peptide) bonds"/>
    <property type="evidence" value="ECO:0007669"/>
    <property type="project" value="InterPro"/>
</dbReference>
<comment type="function">
    <text evidence="1">Is involved in generating a small heat-stable compound (Nod), an acylated oligomer of N-acetylglucosamine, that stimulates mitosis in various plant protoplasts.</text>
</comment>
<organism evidence="6 7">
    <name type="scientific">Ancylobacter tetraedralis</name>
    <dbReference type="NCBI Taxonomy" id="217068"/>
    <lineage>
        <taxon>Bacteria</taxon>
        <taxon>Pseudomonadati</taxon>
        <taxon>Pseudomonadota</taxon>
        <taxon>Alphaproteobacteria</taxon>
        <taxon>Hyphomicrobiales</taxon>
        <taxon>Xanthobacteraceae</taxon>
        <taxon>Ancylobacter</taxon>
    </lineage>
</organism>
<dbReference type="GO" id="GO:0005975">
    <property type="term" value="P:carbohydrate metabolic process"/>
    <property type="evidence" value="ECO:0007669"/>
    <property type="project" value="InterPro"/>
</dbReference>
<proteinExistence type="inferred from homology"/>
<dbReference type="InterPro" id="IPR002509">
    <property type="entry name" value="NODB_dom"/>
</dbReference>
<dbReference type="RefSeq" id="WP_183191555.1">
    <property type="nucleotide sequence ID" value="NZ_JACICD010000010.1"/>
</dbReference>
<name>A0A839ZFK9_9HYPH</name>
<dbReference type="SUPFAM" id="SSF88713">
    <property type="entry name" value="Glycoside hydrolase/deacetylase"/>
    <property type="match status" value="1"/>
</dbReference>
<dbReference type="InterPro" id="IPR037950">
    <property type="entry name" value="PgdA-like"/>
</dbReference>
<gene>
    <name evidence="6" type="ORF">FHS55_004052</name>
</gene>
<dbReference type="PANTHER" id="PTHR47561:SF1">
    <property type="entry name" value="POLYSACCHARIDE DEACETYLASE FAMILY PROTEIN (AFU_ORTHOLOGUE AFUA_6G05030)"/>
    <property type="match status" value="1"/>
</dbReference>
<evidence type="ECO:0000256" key="2">
    <source>
        <dbReference type="ARBA" id="ARBA00010973"/>
    </source>
</evidence>
<dbReference type="AlphaFoldDB" id="A0A839ZFK9"/>
<evidence type="ECO:0000259" key="5">
    <source>
        <dbReference type="PROSITE" id="PS51677"/>
    </source>
</evidence>
<sequence length="277" mass="30423">MTTVCLTFDFDAVALWVSSFKQTTATPVSRGVFGAEVGVPRVLDLLSRHAIPATFFVPAHSAVSFPAALAAIRDAGHEIALHGYCHETPVGLSREEEASLLDRSIDKLCGAVGRDFHPAGYRSPAWDLSSSSIELLEERGLIYDSSMMARDFHPYLARKGHHADEDGFEPGTPSSVVEIPVAWELDDFPYFAFLNRPMYSGLRAPAEVLEIWQGEFDFCHSLAGVFTLTLHPQIIGRGPRIAMLDALIRHMRASDGVRFSTVADEARRQRLPLLGSG</sequence>
<evidence type="ECO:0000256" key="3">
    <source>
        <dbReference type="ARBA" id="ARBA00020071"/>
    </source>
</evidence>
<evidence type="ECO:0000256" key="4">
    <source>
        <dbReference type="ARBA" id="ARBA00032976"/>
    </source>
</evidence>
<protein>
    <recommendedName>
        <fullName evidence="3">Chitooligosaccharide deacetylase</fullName>
    </recommendedName>
    <alternativeName>
        <fullName evidence="4">Nodulation protein B</fullName>
    </alternativeName>
</protein>
<dbReference type="EMBL" id="JACICD010000010">
    <property type="protein sequence ID" value="MBB3773417.1"/>
    <property type="molecule type" value="Genomic_DNA"/>
</dbReference>
<evidence type="ECO:0000256" key="1">
    <source>
        <dbReference type="ARBA" id="ARBA00003236"/>
    </source>
</evidence>
<dbReference type="PANTHER" id="PTHR47561">
    <property type="entry name" value="POLYSACCHARIDE DEACETYLASE FAMILY PROTEIN (AFU_ORTHOLOGUE AFUA_6G05030)"/>
    <property type="match status" value="1"/>
</dbReference>
<feature type="domain" description="NodB homology" evidence="5">
    <location>
        <begin position="25"/>
        <end position="260"/>
    </location>
</feature>
<dbReference type="Pfam" id="PF01522">
    <property type="entry name" value="Polysacc_deac_1"/>
    <property type="match status" value="1"/>
</dbReference>
<dbReference type="Gene3D" id="3.20.20.370">
    <property type="entry name" value="Glycoside hydrolase/deacetylase"/>
    <property type="match status" value="1"/>
</dbReference>
<keyword evidence="7" id="KW-1185">Reference proteome</keyword>
<comment type="caution">
    <text evidence="6">The sequence shown here is derived from an EMBL/GenBank/DDBJ whole genome shotgun (WGS) entry which is preliminary data.</text>
</comment>
<dbReference type="InterPro" id="IPR011330">
    <property type="entry name" value="Glyco_hydro/deAcase_b/a-brl"/>
</dbReference>
<reference evidence="6 7" key="1">
    <citation type="submission" date="2020-08" db="EMBL/GenBank/DDBJ databases">
        <title>Genomic Encyclopedia of Type Strains, Phase IV (KMG-IV): sequencing the most valuable type-strain genomes for metagenomic binning, comparative biology and taxonomic classification.</title>
        <authorList>
            <person name="Goeker M."/>
        </authorList>
    </citation>
    <scope>NUCLEOTIDE SEQUENCE [LARGE SCALE GENOMIC DNA]</scope>
    <source>
        <strain evidence="6 7">DSM 5895</strain>
    </source>
</reference>
<dbReference type="Proteomes" id="UP000533469">
    <property type="component" value="Unassembled WGS sequence"/>
</dbReference>
<evidence type="ECO:0000313" key="6">
    <source>
        <dbReference type="EMBL" id="MBB3773417.1"/>
    </source>
</evidence>
<evidence type="ECO:0000313" key="7">
    <source>
        <dbReference type="Proteomes" id="UP000533469"/>
    </source>
</evidence>
<dbReference type="PROSITE" id="PS51677">
    <property type="entry name" value="NODB"/>
    <property type="match status" value="1"/>
</dbReference>
<dbReference type="CDD" id="cd10938">
    <property type="entry name" value="CE4_HpPgdA_like"/>
    <property type="match status" value="1"/>
</dbReference>